<comment type="caution">
    <text evidence="1">The sequence shown here is derived from an EMBL/GenBank/DDBJ whole genome shotgun (WGS) entry which is preliminary data.</text>
</comment>
<dbReference type="AlphaFoldDB" id="A0A8J4QMY7"/>
<dbReference type="Proteomes" id="UP000737018">
    <property type="component" value="Unassembled WGS sequence"/>
</dbReference>
<gene>
    <name evidence="1" type="ORF">CMV_020563</name>
</gene>
<protein>
    <submittedName>
        <fullName evidence="1">Uncharacterized protein</fullName>
    </submittedName>
</protein>
<keyword evidence="2" id="KW-1185">Reference proteome</keyword>
<evidence type="ECO:0000313" key="2">
    <source>
        <dbReference type="Proteomes" id="UP000737018"/>
    </source>
</evidence>
<dbReference type="EMBL" id="JRKL02003848">
    <property type="protein sequence ID" value="KAF3954048.1"/>
    <property type="molecule type" value="Genomic_DNA"/>
</dbReference>
<name>A0A8J4QMY7_9ROSI</name>
<organism evidence="1 2">
    <name type="scientific">Castanea mollissima</name>
    <name type="common">Chinese chestnut</name>
    <dbReference type="NCBI Taxonomy" id="60419"/>
    <lineage>
        <taxon>Eukaryota</taxon>
        <taxon>Viridiplantae</taxon>
        <taxon>Streptophyta</taxon>
        <taxon>Embryophyta</taxon>
        <taxon>Tracheophyta</taxon>
        <taxon>Spermatophyta</taxon>
        <taxon>Magnoliopsida</taxon>
        <taxon>eudicotyledons</taxon>
        <taxon>Gunneridae</taxon>
        <taxon>Pentapetalae</taxon>
        <taxon>rosids</taxon>
        <taxon>fabids</taxon>
        <taxon>Fagales</taxon>
        <taxon>Fagaceae</taxon>
        <taxon>Castanea</taxon>
    </lineage>
</organism>
<evidence type="ECO:0000313" key="1">
    <source>
        <dbReference type="EMBL" id="KAF3954048.1"/>
    </source>
</evidence>
<proteinExistence type="predicted"/>
<reference evidence="1" key="1">
    <citation type="submission" date="2020-03" db="EMBL/GenBank/DDBJ databases">
        <title>Castanea mollissima Vanexum genome sequencing.</title>
        <authorList>
            <person name="Staton M."/>
        </authorList>
    </citation>
    <scope>NUCLEOTIDE SEQUENCE</scope>
    <source>
        <tissue evidence="1">Leaf</tissue>
    </source>
</reference>
<accession>A0A8J4QMY7</accession>
<sequence>MSWPIPKPQTNPWQDHKWKPIQPNLSVLIRGWTCGPQVLLIRNRVPLYPDHLGCDQEPGKKCGPSRKRIGTEIGRLGRNIRWKLMCGFFPKEGTGTQTQTLASQEARRIEASVQGEKVFFGVISSNARTSIGALLEAMLKAVLTAKEQGFQLVLVLSNSRSLLQTYKRKSTLDWLDSTRLADLCFLNQNGFFCDVFWVPSVVVNSLKSVARLATRVPIHHCWFSSVG</sequence>